<dbReference type="HOGENOM" id="CLU_037887_1_0_1"/>
<feature type="chain" id="PRO_5001771426" description="3-carboxymuconate cyclase" evidence="1">
    <location>
        <begin position="22"/>
        <end position="429"/>
    </location>
</feature>
<dbReference type="Gene3D" id="2.130.10.10">
    <property type="entry name" value="YVTN repeat-like/Quinoprotein amine dehydrogenase"/>
    <property type="match status" value="1"/>
</dbReference>
<accession>A0A084B4Y6</accession>
<sequence>MHLQFLTLIVFAAHGILHVSGWPVRSCNGTVQPRKAVYLISNEMVNAVVALPIGADGKLSAGTCTPTGGAGSASVGADNQPATPDALVSQSALTVAGNVCGISKGLPYSWARFGLLTLFALQNLFAVNAGSNTLTMFSINDADPTKLTMIGQPVNVPGEFPNTVAASSMHGIVCVGTSGAVAGVSCASFSPEQGVGAMDNLRPFNLQQTTPPVGPTNTVSQVFFSDDQYTLFTTVKGDPTENNTGFLAAFPVESSCDSGAGGVAVGQQGTQSSPEGTAVLFGSTAIPGSDDIFVTDASFGAAVLSIDPTNGAATVKGQGVVPGQAATCWATISPATGTAFVTDVAVNRLVEMSMVDASIVGMIDLSANGDPGLIDLKASGNFIYALSPGNGTTPAAVTVVDAVRKNQVQHFKLTAFGVGTNAMGMATSA</sequence>
<keyword evidence="1" id="KW-0732">Signal</keyword>
<dbReference type="Proteomes" id="UP000028045">
    <property type="component" value="Unassembled WGS sequence"/>
</dbReference>
<dbReference type="OrthoDB" id="10006285at2759"/>
<feature type="signal peptide" evidence="1">
    <location>
        <begin position="1"/>
        <end position="21"/>
    </location>
</feature>
<dbReference type="EMBL" id="KL648054">
    <property type="protein sequence ID" value="KEY72615.1"/>
    <property type="molecule type" value="Genomic_DNA"/>
</dbReference>
<name>A0A084B4Y6_STACB</name>
<dbReference type="InterPro" id="IPR015943">
    <property type="entry name" value="WD40/YVTN_repeat-like_dom_sf"/>
</dbReference>
<protein>
    <recommendedName>
        <fullName evidence="4">3-carboxymuconate cyclase</fullName>
    </recommendedName>
</protein>
<evidence type="ECO:0008006" key="4">
    <source>
        <dbReference type="Google" id="ProtNLM"/>
    </source>
</evidence>
<dbReference type="SUPFAM" id="SSF50969">
    <property type="entry name" value="YVTN repeat-like/Quinoprotein amine dehydrogenase"/>
    <property type="match status" value="1"/>
</dbReference>
<proteinExistence type="predicted"/>
<gene>
    <name evidence="2" type="ORF">S7711_06251</name>
</gene>
<reference evidence="2 3" key="1">
    <citation type="journal article" date="2014" name="BMC Genomics">
        <title>Comparative genome sequencing reveals chemotype-specific gene clusters in the toxigenic black mold Stachybotrys.</title>
        <authorList>
            <person name="Semeiks J."/>
            <person name="Borek D."/>
            <person name="Otwinowski Z."/>
            <person name="Grishin N.V."/>
        </authorList>
    </citation>
    <scope>NUCLEOTIDE SEQUENCE [LARGE SCALE GENOMIC DNA]</scope>
    <source>
        <strain evidence="3">CBS 109288 / IBT 7711</strain>
    </source>
</reference>
<dbReference type="AlphaFoldDB" id="A0A084B4Y6"/>
<evidence type="ECO:0000313" key="2">
    <source>
        <dbReference type="EMBL" id="KEY72615.1"/>
    </source>
</evidence>
<organism evidence="2 3">
    <name type="scientific">Stachybotrys chartarum (strain CBS 109288 / IBT 7711)</name>
    <name type="common">Toxic black mold</name>
    <name type="synonym">Stilbospora chartarum</name>
    <dbReference type="NCBI Taxonomy" id="1280523"/>
    <lineage>
        <taxon>Eukaryota</taxon>
        <taxon>Fungi</taxon>
        <taxon>Dikarya</taxon>
        <taxon>Ascomycota</taxon>
        <taxon>Pezizomycotina</taxon>
        <taxon>Sordariomycetes</taxon>
        <taxon>Hypocreomycetidae</taxon>
        <taxon>Hypocreales</taxon>
        <taxon>Stachybotryaceae</taxon>
        <taxon>Stachybotrys</taxon>
    </lineage>
</organism>
<evidence type="ECO:0000313" key="3">
    <source>
        <dbReference type="Proteomes" id="UP000028045"/>
    </source>
</evidence>
<dbReference type="InterPro" id="IPR011044">
    <property type="entry name" value="Quino_amine_DH_bsu"/>
</dbReference>
<evidence type="ECO:0000256" key="1">
    <source>
        <dbReference type="SAM" id="SignalP"/>
    </source>
</evidence>
<keyword evidence="3" id="KW-1185">Reference proteome</keyword>